<dbReference type="PRINTS" id="PR00080">
    <property type="entry name" value="SDRFAMILY"/>
</dbReference>
<dbReference type="SUPFAM" id="SSF51735">
    <property type="entry name" value="NAD(P)-binding Rossmann-fold domains"/>
    <property type="match status" value="1"/>
</dbReference>
<dbReference type="InterPro" id="IPR020904">
    <property type="entry name" value="Sc_DH/Rdtase_CS"/>
</dbReference>
<keyword evidence="2" id="KW-0560">Oxidoreductase</keyword>
<reference evidence="6" key="1">
    <citation type="submission" date="2018-09" db="EMBL/GenBank/DDBJ databases">
        <title>Chryseolinea sp. KIS68-18 isolated from soil.</title>
        <authorList>
            <person name="Weon H.-Y."/>
            <person name="Kwon S.-W."/>
            <person name="Lee S.A."/>
        </authorList>
    </citation>
    <scope>NUCLEOTIDE SEQUENCE [LARGE SCALE GENOMIC DNA]</scope>
    <source>
        <strain evidence="6">KIS68-18</strain>
    </source>
</reference>
<evidence type="ECO:0000313" key="6">
    <source>
        <dbReference type="Proteomes" id="UP000266183"/>
    </source>
</evidence>
<dbReference type="Gene3D" id="3.40.50.720">
    <property type="entry name" value="NAD(P)-binding Rossmann-like Domain"/>
    <property type="match status" value="1"/>
</dbReference>
<dbReference type="PANTHER" id="PTHR43976:SF16">
    <property type="entry name" value="SHORT-CHAIN DEHYDROGENASE_REDUCTASE FAMILY PROTEIN"/>
    <property type="match status" value="1"/>
</dbReference>
<dbReference type="PRINTS" id="PR00081">
    <property type="entry name" value="GDHRDH"/>
</dbReference>
<dbReference type="OrthoDB" id="9786056at2"/>
<proteinExistence type="inferred from homology"/>
<dbReference type="KEGG" id="chk:D4L85_04860"/>
<dbReference type="InterPro" id="IPR002347">
    <property type="entry name" value="SDR_fam"/>
</dbReference>
<evidence type="ECO:0000256" key="2">
    <source>
        <dbReference type="ARBA" id="ARBA00023002"/>
    </source>
</evidence>
<feature type="domain" description="Ketoreductase" evidence="4">
    <location>
        <begin position="16"/>
        <end position="198"/>
    </location>
</feature>
<dbReference type="CDD" id="cd05374">
    <property type="entry name" value="17beta-HSD-like_SDR_c"/>
    <property type="match status" value="1"/>
</dbReference>
<comment type="similarity">
    <text evidence="1 3">Belongs to the short-chain dehydrogenases/reductases (SDR) family.</text>
</comment>
<sequence>MHQKNQSQTISSMKKKTWFVTGASKGLGLSLVKTLLAEDYPVAATSRALGELQTAVGATSANFLPLSVNLTDEKSVATAIDETIKRFGSIDVVVNNAGYGLAGALEELSDAEARANFDINVFGSLNVIRQVLPHLRKQMSGHIFNIASIGGFTGGFPGFGIYCATKFAVHGFSESLAEEVKAFGIRVTVVSPGYFRTNFLDAASLNVPSHPIEDYKSVREVQSVHQNNYNGNQPGDPDKASAALIQVAEGKDALLHLFLGPDAYALAEQKMRAVQNDMDAIRETATATNI</sequence>
<dbReference type="AlphaFoldDB" id="A0A385SFG5"/>
<evidence type="ECO:0000256" key="1">
    <source>
        <dbReference type="ARBA" id="ARBA00006484"/>
    </source>
</evidence>
<dbReference type="EMBL" id="CP032382">
    <property type="protein sequence ID" value="AYB29949.1"/>
    <property type="molecule type" value="Genomic_DNA"/>
</dbReference>
<dbReference type="PANTHER" id="PTHR43976">
    <property type="entry name" value="SHORT CHAIN DEHYDROGENASE"/>
    <property type="match status" value="1"/>
</dbReference>
<evidence type="ECO:0000256" key="3">
    <source>
        <dbReference type="RuleBase" id="RU000363"/>
    </source>
</evidence>
<keyword evidence="6" id="KW-1185">Reference proteome</keyword>
<dbReference type="PROSITE" id="PS00061">
    <property type="entry name" value="ADH_SHORT"/>
    <property type="match status" value="1"/>
</dbReference>
<accession>A0A385SFG5</accession>
<dbReference type="InterPro" id="IPR051911">
    <property type="entry name" value="SDR_oxidoreductase"/>
</dbReference>
<dbReference type="Proteomes" id="UP000266183">
    <property type="component" value="Chromosome"/>
</dbReference>
<organism evidence="5 6">
    <name type="scientific">Chryseolinea soli</name>
    <dbReference type="NCBI Taxonomy" id="2321403"/>
    <lineage>
        <taxon>Bacteria</taxon>
        <taxon>Pseudomonadati</taxon>
        <taxon>Bacteroidota</taxon>
        <taxon>Cytophagia</taxon>
        <taxon>Cytophagales</taxon>
        <taxon>Fulvivirgaceae</taxon>
        <taxon>Chryseolinea</taxon>
    </lineage>
</organism>
<evidence type="ECO:0000313" key="5">
    <source>
        <dbReference type="EMBL" id="AYB29949.1"/>
    </source>
</evidence>
<dbReference type="InterPro" id="IPR036291">
    <property type="entry name" value="NAD(P)-bd_dom_sf"/>
</dbReference>
<dbReference type="SMART" id="SM00822">
    <property type="entry name" value="PKS_KR"/>
    <property type="match status" value="1"/>
</dbReference>
<dbReference type="Pfam" id="PF00106">
    <property type="entry name" value="adh_short"/>
    <property type="match status" value="1"/>
</dbReference>
<protein>
    <submittedName>
        <fullName evidence="5">SDR family oxidoreductase</fullName>
    </submittedName>
</protein>
<dbReference type="InterPro" id="IPR057326">
    <property type="entry name" value="KR_dom"/>
</dbReference>
<dbReference type="GO" id="GO:0016491">
    <property type="term" value="F:oxidoreductase activity"/>
    <property type="evidence" value="ECO:0007669"/>
    <property type="project" value="UniProtKB-KW"/>
</dbReference>
<name>A0A385SFG5_9BACT</name>
<evidence type="ECO:0000259" key="4">
    <source>
        <dbReference type="SMART" id="SM00822"/>
    </source>
</evidence>
<gene>
    <name evidence="5" type="ORF">D4L85_04860</name>
</gene>